<reference evidence="5 6" key="1">
    <citation type="submission" date="2016-10" db="EMBL/GenBank/DDBJ databases">
        <authorList>
            <person name="de Groot N.N."/>
        </authorList>
    </citation>
    <scope>NUCLEOTIDE SEQUENCE [LARGE SCALE GENOMIC DNA]</scope>
    <source>
        <strain evidence="5 6">CPCC 201354</strain>
    </source>
</reference>
<name>A0A1G7ZVL8_9ACTN</name>
<dbReference type="PANTHER" id="PTHR30024:SF47">
    <property type="entry name" value="TAURINE-BINDING PERIPLASMIC PROTEIN"/>
    <property type="match status" value="1"/>
</dbReference>
<dbReference type="SUPFAM" id="SSF53850">
    <property type="entry name" value="Periplasmic binding protein-like II"/>
    <property type="match status" value="1"/>
</dbReference>
<dbReference type="Pfam" id="PF09084">
    <property type="entry name" value="NMT1"/>
    <property type="match status" value="1"/>
</dbReference>
<dbReference type="OrthoDB" id="9806288at2"/>
<dbReference type="GO" id="GO:0042597">
    <property type="term" value="C:periplasmic space"/>
    <property type="evidence" value="ECO:0007669"/>
    <property type="project" value="UniProtKB-SubCell"/>
</dbReference>
<evidence type="ECO:0000256" key="2">
    <source>
        <dbReference type="ARBA" id="ARBA00010742"/>
    </source>
</evidence>
<dbReference type="PANTHER" id="PTHR30024">
    <property type="entry name" value="ALIPHATIC SULFONATES-BINDING PROTEIN-RELATED"/>
    <property type="match status" value="1"/>
</dbReference>
<dbReference type="Proteomes" id="UP000198923">
    <property type="component" value="Unassembled WGS sequence"/>
</dbReference>
<gene>
    <name evidence="5" type="ORF">SAMN05421505_111222</name>
</gene>
<dbReference type="EMBL" id="FNCN01000011">
    <property type="protein sequence ID" value="SDH12692.1"/>
    <property type="molecule type" value="Genomic_DNA"/>
</dbReference>
<feature type="domain" description="SsuA/THI5-like" evidence="4">
    <location>
        <begin position="72"/>
        <end position="281"/>
    </location>
</feature>
<comment type="subcellular location">
    <subcellularLocation>
        <location evidence="1">Periplasm</location>
    </subcellularLocation>
</comment>
<evidence type="ECO:0000313" key="5">
    <source>
        <dbReference type="EMBL" id="SDH12692.1"/>
    </source>
</evidence>
<comment type="similarity">
    <text evidence="2">Belongs to the bacterial solute-binding protein SsuA/TauA family.</text>
</comment>
<accession>A0A1G7ZVL8</accession>
<evidence type="ECO:0000313" key="6">
    <source>
        <dbReference type="Proteomes" id="UP000198923"/>
    </source>
</evidence>
<evidence type="ECO:0000256" key="1">
    <source>
        <dbReference type="ARBA" id="ARBA00004418"/>
    </source>
</evidence>
<dbReference type="STRING" id="504805.SAMN05421505_111222"/>
<dbReference type="RefSeq" id="WP_093170915.1">
    <property type="nucleotide sequence ID" value="NZ_FNCN01000011.1"/>
</dbReference>
<keyword evidence="3" id="KW-0732">Signal</keyword>
<sequence length="339" mass="35687">MNLHTPLRCAGLQPKRTRVWRLRGLATALSASLLLVSACGTSDTAEPAKPAAGGSGAPETKSLTVGYLPTADYLPVFVAVQEGYFKEVGLEITTKVMPPGAPAAATVGGSLDVGGVPWTAHLLAMDTGIPIVAVAGSTSGVPKFASYLVPNDSDIKSPADLVGRSAAVSGSPGNCDMLLEATLNKEGVPGRPKYVQLGASQMEASLSKGDIEAACVPQPIQGSMLATGKYRVVFDVFGGDFQGFPLIGYNIRKSFVDQNPNTVAAFRKAIVRASDKINSDPAIVQKTLPTYTQYTADQAKNIVLPKYTPEIDRASLEKLVGILQDLKVVKNKIELPQYN</sequence>
<keyword evidence="6" id="KW-1185">Reference proteome</keyword>
<organism evidence="5 6">
    <name type="scientific">Sinosporangium album</name>
    <dbReference type="NCBI Taxonomy" id="504805"/>
    <lineage>
        <taxon>Bacteria</taxon>
        <taxon>Bacillati</taxon>
        <taxon>Actinomycetota</taxon>
        <taxon>Actinomycetes</taxon>
        <taxon>Streptosporangiales</taxon>
        <taxon>Streptosporangiaceae</taxon>
        <taxon>Sinosporangium</taxon>
    </lineage>
</organism>
<dbReference type="Gene3D" id="3.40.190.10">
    <property type="entry name" value="Periplasmic binding protein-like II"/>
    <property type="match status" value="2"/>
</dbReference>
<protein>
    <submittedName>
        <fullName evidence="5">NitT/TauT family transport system substrate-binding protein</fullName>
    </submittedName>
</protein>
<dbReference type="AlphaFoldDB" id="A0A1G7ZVL8"/>
<evidence type="ECO:0000259" key="4">
    <source>
        <dbReference type="Pfam" id="PF09084"/>
    </source>
</evidence>
<proteinExistence type="inferred from homology"/>
<evidence type="ECO:0000256" key="3">
    <source>
        <dbReference type="ARBA" id="ARBA00022729"/>
    </source>
</evidence>
<dbReference type="InterPro" id="IPR015168">
    <property type="entry name" value="SsuA/THI5"/>
</dbReference>